<keyword evidence="1" id="KW-0812">Transmembrane</keyword>
<dbReference type="Proteomes" id="UP000035579">
    <property type="component" value="Chromosome"/>
</dbReference>
<organism evidence="2 4">
    <name type="scientific">Archangium gephyra</name>
    <dbReference type="NCBI Taxonomy" id="48"/>
    <lineage>
        <taxon>Bacteria</taxon>
        <taxon>Pseudomonadati</taxon>
        <taxon>Myxococcota</taxon>
        <taxon>Myxococcia</taxon>
        <taxon>Myxococcales</taxon>
        <taxon>Cystobacterineae</taxon>
        <taxon>Archangiaceae</taxon>
        <taxon>Archangium</taxon>
    </lineage>
</organism>
<dbReference type="RefSeq" id="WP_047854550.1">
    <property type="nucleotide sequence ID" value="NZ_CP011509.1"/>
</dbReference>
<evidence type="ECO:0000313" key="4">
    <source>
        <dbReference type="Proteomes" id="UP000035579"/>
    </source>
</evidence>
<keyword evidence="1" id="KW-1133">Transmembrane helix</keyword>
<reference evidence="2 4" key="1">
    <citation type="submission" date="2015-05" db="EMBL/GenBank/DDBJ databases">
        <title>Genome assembly of Archangium gephyra DSM 2261.</title>
        <authorList>
            <person name="Sharma G."/>
            <person name="Subramanian S."/>
        </authorList>
    </citation>
    <scope>NUCLEOTIDE SEQUENCE [LARGE SCALE GENOMIC DNA]</scope>
    <source>
        <strain evidence="2 4">DSM 2261</strain>
    </source>
</reference>
<accession>A0AAC8TB14</accession>
<feature type="transmembrane region" description="Helical" evidence="1">
    <location>
        <begin position="12"/>
        <end position="32"/>
    </location>
</feature>
<dbReference type="EMBL" id="QUMU01000009">
    <property type="protein sequence ID" value="REG28009.1"/>
    <property type="molecule type" value="Genomic_DNA"/>
</dbReference>
<feature type="transmembrane region" description="Helical" evidence="1">
    <location>
        <begin position="44"/>
        <end position="67"/>
    </location>
</feature>
<gene>
    <name evidence="2" type="ORF">AA314_01073</name>
    <name evidence="3" type="ORF">ATI61_109351</name>
</gene>
<dbReference type="Proteomes" id="UP000256345">
    <property type="component" value="Unassembled WGS sequence"/>
</dbReference>
<dbReference type="AlphaFoldDB" id="A0AAC8TB14"/>
<sequence>MNWTRLIRGTHRWLSIAFTVAVIANIVAMFTQKPGSAAAGQDQSAMLVGLMALFPLIVLLFTGLYLFALPYVTRWRRAGAPAVRNE</sequence>
<name>A0AAC8TB14_9BACT</name>
<evidence type="ECO:0000256" key="1">
    <source>
        <dbReference type="SAM" id="Phobius"/>
    </source>
</evidence>
<evidence type="ECO:0008006" key="6">
    <source>
        <dbReference type="Google" id="ProtNLM"/>
    </source>
</evidence>
<proteinExistence type="predicted"/>
<dbReference type="EMBL" id="CP011509">
    <property type="protein sequence ID" value="AKI99446.1"/>
    <property type="molecule type" value="Genomic_DNA"/>
</dbReference>
<keyword evidence="1" id="KW-0472">Membrane</keyword>
<dbReference type="KEGG" id="age:AA314_01073"/>
<protein>
    <recommendedName>
        <fullName evidence="6">Transmembrane protein</fullName>
    </recommendedName>
</protein>
<keyword evidence="5" id="KW-1185">Reference proteome</keyword>
<evidence type="ECO:0000313" key="2">
    <source>
        <dbReference type="EMBL" id="AKI99446.1"/>
    </source>
</evidence>
<reference evidence="3 5" key="2">
    <citation type="submission" date="2018-08" db="EMBL/GenBank/DDBJ databases">
        <title>Genomic Encyclopedia of Archaeal and Bacterial Type Strains, Phase II (KMG-II): from individual species to whole genera.</title>
        <authorList>
            <person name="Goeker M."/>
        </authorList>
    </citation>
    <scope>NUCLEOTIDE SEQUENCE [LARGE SCALE GENOMIC DNA]</scope>
    <source>
        <strain evidence="3 5">DSM 2261</strain>
    </source>
</reference>
<evidence type="ECO:0000313" key="3">
    <source>
        <dbReference type="EMBL" id="REG28009.1"/>
    </source>
</evidence>
<evidence type="ECO:0000313" key="5">
    <source>
        <dbReference type="Proteomes" id="UP000256345"/>
    </source>
</evidence>